<name>M2PWV2_CERS8</name>
<evidence type="ECO:0000313" key="3">
    <source>
        <dbReference type="Proteomes" id="UP000016930"/>
    </source>
</evidence>
<proteinExistence type="predicted"/>
<feature type="region of interest" description="Disordered" evidence="1">
    <location>
        <begin position="283"/>
        <end position="312"/>
    </location>
</feature>
<dbReference type="Pfam" id="PF09729">
    <property type="entry name" value="Gti1_Pac2"/>
    <property type="match status" value="2"/>
</dbReference>
<dbReference type="HOGENOM" id="CLU_522731_0_0_1"/>
<dbReference type="AlphaFoldDB" id="M2PWV2"/>
<dbReference type="EMBL" id="KB445791">
    <property type="protein sequence ID" value="EMD41314.1"/>
    <property type="molecule type" value="Genomic_DNA"/>
</dbReference>
<organism evidence="2 3">
    <name type="scientific">Ceriporiopsis subvermispora (strain B)</name>
    <name type="common">White-rot fungus</name>
    <name type="synonym">Gelatoporia subvermispora</name>
    <dbReference type="NCBI Taxonomy" id="914234"/>
    <lineage>
        <taxon>Eukaryota</taxon>
        <taxon>Fungi</taxon>
        <taxon>Dikarya</taxon>
        <taxon>Basidiomycota</taxon>
        <taxon>Agaricomycotina</taxon>
        <taxon>Agaricomycetes</taxon>
        <taxon>Polyporales</taxon>
        <taxon>Gelatoporiaceae</taxon>
        <taxon>Gelatoporia</taxon>
    </lineage>
</organism>
<reference evidence="2 3" key="1">
    <citation type="journal article" date="2012" name="Proc. Natl. Acad. Sci. U.S.A.">
        <title>Comparative genomics of Ceriporiopsis subvermispora and Phanerochaete chrysosporium provide insight into selective ligninolysis.</title>
        <authorList>
            <person name="Fernandez-Fueyo E."/>
            <person name="Ruiz-Duenas F.J."/>
            <person name="Ferreira P."/>
            <person name="Floudas D."/>
            <person name="Hibbett D.S."/>
            <person name="Canessa P."/>
            <person name="Larrondo L.F."/>
            <person name="James T.Y."/>
            <person name="Seelenfreund D."/>
            <person name="Lobos S."/>
            <person name="Polanco R."/>
            <person name="Tello M."/>
            <person name="Honda Y."/>
            <person name="Watanabe T."/>
            <person name="Watanabe T."/>
            <person name="Ryu J.S."/>
            <person name="Kubicek C.P."/>
            <person name="Schmoll M."/>
            <person name="Gaskell J."/>
            <person name="Hammel K.E."/>
            <person name="St John F.J."/>
            <person name="Vanden Wymelenberg A."/>
            <person name="Sabat G."/>
            <person name="Splinter BonDurant S."/>
            <person name="Syed K."/>
            <person name="Yadav J.S."/>
            <person name="Doddapaneni H."/>
            <person name="Subramanian V."/>
            <person name="Lavin J.L."/>
            <person name="Oguiza J.A."/>
            <person name="Perez G."/>
            <person name="Pisabarro A.G."/>
            <person name="Ramirez L."/>
            <person name="Santoyo F."/>
            <person name="Master E."/>
            <person name="Coutinho P.M."/>
            <person name="Henrissat B."/>
            <person name="Lombard V."/>
            <person name="Magnuson J.K."/>
            <person name="Kuees U."/>
            <person name="Hori C."/>
            <person name="Igarashi K."/>
            <person name="Samejima M."/>
            <person name="Held B.W."/>
            <person name="Barry K.W."/>
            <person name="LaButti K.M."/>
            <person name="Lapidus A."/>
            <person name="Lindquist E.A."/>
            <person name="Lucas S.M."/>
            <person name="Riley R."/>
            <person name="Salamov A.A."/>
            <person name="Hoffmeister D."/>
            <person name="Schwenk D."/>
            <person name="Hadar Y."/>
            <person name="Yarden O."/>
            <person name="de Vries R.P."/>
            <person name="Wiebenga A."/>
            <person name="Stenlid J."/>
            <person name="Eastwood D."/>
            <person name="Grigoriev I.V."/>
            <person name="Berka R.M."/>
            <person name="Blanchette R.A."/>
            <person name="Kersten P."/>
            <person name="Martinez A.T."/>
            <person name="Vicuna R."/>
            <person name="Cullen D."/>
        </authorList>
    </citation>
    <scope>NUCLEOTIDE SEQUENCE [LARGE SCALE GENOMIC DNA]</scope>
    <source>
        <strain evidence="2 3">B</strain>
    </source>
</reference>
<feature type="compositionally biased region" description="Polar residues" evidence="1">
    <location>
        <begin position="302"/>
        <end position="312"/>
    </location>
</feature>
<protein>
    <submittedName>
        <fullName evidence="2">Uncharacterized protein</fullName>
    </submittedName>
</protein>
<dbReference type="Proteomes" id="UP000016930">
    <property type="component" value="Unassembled WGS sequence"/>
</dbReference>
<feature type="region of interest" description="Disordered" evidence="1">
    <location>
        <begin position="493"/>
        <end position="521"/>
    </location>
</feature>
<feature type="compositionally biased region" description="Low complexity" evidence="1">
    <location>
        <begin position="292"/>
        <end position="301"/>
    </location>
</feature>
<feature type="compositionally biased region" description="Acidic residues" evidence="1">
    <location>
        <begin position="240"/>
        <end position="251"/>
    </location>
</feature>
<evidence type="ECO:0000256" key="1">
    <source>
        <dbReference type="SAM" id="MobiDB-lite"/>
    </source>
</evidence>
<dbReference type="PANTHER" id="PTHR28027">
    <property type="entry name" value="TRANSCRIPTIONAL REGULATOR MIT1"/>
    <property type="match status" value="1"/>
</dbReference>
<dbReference type="PANTHER" id="PTHR28027:SF2">
    <property type="entry name" value="TRANSCRIPTIONAL REGULATOR MIT1"/>
    <property type="match status" value="1"/>
</dbReference>
<dbReference type="InterPro" id="IPR018608">
    <property type="entry name" value="Gti1/Pac2"/>
</dbReference>
<gene>
    <name evidence="2" type="ORF">CERSUDRAFT_109908</name>
</gene>
<keyword evidence="3" id="KW-1185">Reference proteome</keyword>
<dbReference type="GO" id="GO:0003677">
    <property type="term" value="F:DNA binding"/>
    <property type="evidence" value="ECO:0007669"/>
    <property type="project" value="TreeGrafter"/>
</dbReference>
<sequence>MAFNTNAEAPPVGMEALNGAWLKTTMDALIVAEGARTGRIPRMIRRFTESEWRAVEKSGSIIVFTEEESGIKRWTDRYRWSASRMLGNFLLYREREDEYPSLVVDPVERIQILPPKEGQLGQKFLYKWMYGGSLALRSDFKPNGLMKKTITVKIDGTSYHIISYYRPADVVQHKLRTPSEIWELRAIGLTADTINACKKMRYPPDVKSDVEHPGIVRIIDREEEELERVLDEKKRRAEEEGIPLEPEEDLTLEWPSETNSTSKMTISINMDNLIEMDIMDLEASDETDTSSETDTASETSTPSIQQPLSDGCTLSSWHQESGGRYGIMPVVDDAYEMYAYPTVAEWLTLPAEPPAPQPQPSIVEVDGQYFRVQDGVHEGQRCVMDDSPSGSHPPPYTTVLPPYTPPCAAARHDLQDDNAKETSPTHGMQQGQQMQQVQSMQQGATHMAAPSHVNDAATHPGVLAGHIPQQYQQFVGAPQPPRAQWRHPVTQEDAAHHLPPSIPSASHANARYGWQPVSGWR</sequence>
<dbReference type="OrthoDB" id="5572844at2759"/>
<feature type="region of interest" description="Disordered" evidence="1">
    <location>
        <begin position="231"/>
        <end position="251"/>
    </location>
</feature>
<evidence type="ECO:0000313" key="2">
    <source>
        <dbReference type="EMBL" id="EMD41314.1"/>
    </source>
</evidence>
<dbReference type="STRING" id="914234.M2PWV2"/>
<accession>M2PWV2</accession>